<name>A0A6A5Y254_9PLEO</name>
<evidence type="ECO:0000313" key="8">
    <source>
        <dbReference type="EMBL" id="KAF2018910.1"/>
    </source>
</evidence>
<feature type="region of interest" description="Disordered" evidence="6">
    <location>
        <begin position="44"/>
        <end position="75"/>
    </location>
</feature>
<dbReference type="SUPFAM" id="SSF57701">
    <property type="entry name" value="Zn2/Cys6 DNA-binding domain"/>
    <property type="match status" value="1"/>
</dbReference>
<evidence type="ECO:0000256" key="5">
    <source>
        <dbReference type="ARBA" id="ARBA00023242"/>
    </source>
</evidence>
<reference evidence="8" key="1">
    <citation type="journal article" date="2020" name="Stud. Mycol.">
        <title>101 Dothideomycetes genomes: a test case for predicting lifestyles and emergence of pathogens.</title>
        <authorList>
            <person name="Haridas S."/>
            <person name="Albert R."/>
            <person name="Binder M."/>
            <person name="Bloem J."/>
            <person name="Labutti K."/>
            <person name="Salamov A."/>
            <person name="Andreopoulos B."/>
            <person name="Baker S."/>
            <person name="Barry K."/>
            <person name="Bills G."/>
            <person name="Bluhm B."/>
            <person name="Cannon C."/>
            <person name="Castanera R."/>
            <person name="Culley D."/>
            <person name="Daum C."/>
            <person name="Ezra D."/>
            <person name="Gonzalez J."/>
            <person name="Henrissat B."/>
            <person name="Kuo A."/>
            <person name="Liang C."/>
            <person name="Lipzen A."/>
            <person name="Lutzoni F."/>
            <person name="Magnuson J."/>
            <person name="Mondo S."/>
            <person name="Nolan M."/>
            <person name="Ohm R."/>
            <person name="Pangilinan J."/>
            <person name="Park H.-J."/>
            <person name="Ramirez L."/>
            <person name="Alfaro M."/>
            <person name="Sun H."/>
            <person name="Tritt A."/>
            <person name="Yoshinaga Y."/>
            <person name="Zwiers L.-H."/>
            <person name="Turgeon B."/>
            <person name="Goodwin S."/>
            <person name="Spatafora J."/>
            <person name="Crous P."/>
            <person name="Grigoriev I."/>
        </authorList>
    </citation>
    <scope>NUCLEOTIDE SEQUENCE</scope>
    <source>
        <strain evidence="8">CBS 175.79</strain>
    </source>
</reference>
<keyword evidence="3" id="KW-0238">DNA-binding</keyword>
<dbReference type="CDD" id="cd00067">
    <property type="entry name" value="GAL4"/>
    <property type="match status" value="1"/>
</dbReference>
<sequence length="382" mass="42716">MADIQPEKLHSACDDCRTRKLKCSGESPQCSRCAREGIRCVYSPQKQMGRPRKRRREDEVTPPEPTPEIPPEIPPHSSYELPTTLAFSEFGLISPPDFGDFTGLPLPQLPQDDAFSAATFSLSNESIIAAPLMDGSNMDFSFGPNDTIDPSLWNPQAQEAASIDTPISLEPAQPEGPCTCLSIMYLTLSDLQSLKSFSFPAVIPELRKAMTTAAAIVQCERCPKESFTAIQNVQSLSALLSAIAERFHKVLVGIDAETERLERTGEKKLFRIGDHDPSLRHLHTGQMDCPMGFNVELESAVWKKLAKKVLKTEVHGGGSNPCPLVMLLEMMEKRQHKWHDDNMNLQERERIFGAQNMCKPGDATCLRMINQIRHMIDHMKWD</sequence>
<dbReference type="InterPro" id="IPR001138">
    <property type="entry name" value="Zn2Cys6_DnaBD"/>
</dbReference>
<dbReference type="GO" id="GO:0008270">
    <property type="term" value="F:zinc ion binding"/>
    <property type="evidence" value="ECO:0007669"/>
    <property type="project" value="InterPro"/>
</dbReference>
<keyword evidence="5" id="KW-0539">Nucleus</keyword>
<proteinExistence type="predicted"/>
<dbReference type="PROSITE" id="PS50048">
    <property type="entry name" value="ZN2_CY6_FUNGAL_2"/>
    <property type="match status" value="1"/>
</dbReference>
<dbReference type="Proteomes" id="UP000799778">
    <property type="component" value="Unassembled WGS sequence"/>
</dbReference>
<evidence type="ECO:0000256" key="2">
    <source>
        <dbReference type="ARBA" id="ARBA00023015"/>
    </source>
</evidence>
<dbReference type="AlphaFoldDB" id="A0A6A5Y254"/>
<accession>A0A6A5Y254</accession>
<dbReference type="Pfam" id="PF00172">
    <property type="entry name" value="Zn_clus"/>
    <property type="match status" value="1"/>
</dbReference>
<organism evidence="8 9">
    <name type="scientific">Aaosphaeria arxii CBS 175.79</name>
    <dbReference type="NCBI Taxonomy" id="1450172"/>
    <lineage>
        <taxon>Eukaryota</taxon>
        <taxon>Fungi</taxon>
        <taxon>Dikarya</taxon>
        <taxon>Ascomycota</taxon>
        <taxon>Pezizomycotina</taxon>
        <taxon>Dothideomycetes</taxon>
        <taxon>Pleosporomycetidae</taxon>
        <taxon>Pleosporales</taxon>
        <taxon>Pleosporales incertae sedis</taxon>
        <taxon>Aaosphaeria</taxon>
    </lineage>
</organism>
<dbReference type="OrthoDB" id="4356994at2759"/>
<evidence type="ECO:0000256" key="4">
    <source>
        <dbReference type="ARBA" id="ARBA00023163"/>
    </source>
</evidence>
<feature type="compositionally biased region" description="Pro residues" evidence="6">
    <location>
        <begin position="62"/>
        <end position="74"/>
    </location>
</feature>
<keyword evidence="1" id="KW-0479">Metal-binding</keyword>
<dbReference type="Gene3D" id="4.10.240.10">
    <property type="entry name" value="Zn(2)-C6 fungal-type DNA-binding domain"/>
    <property type="match status" value="1"/>
</dbReference>
<dbReference type="InterPro" id="IPR050675">
    <property type="entry name" value="OAF3"/>
</dbReference>
<dbReference type="EMBL" id="ML978067">
    <property type="protein sequence ID" value="KAF2018910.1"/>
    <property type="molecule type" value="Genomic_DNA"/>
</dbReference>
<evidence type="ECO:0000259" key="7">
    <source>
        <dbReference type="PROSITE" id="PS50048"/>
    </source>
</evidence>
<evidence type="ECO:0000256" key="1">
    <source>
        <dbReference type="ARBA" id="ARBA00022723"/>
    </source>
</evidence>
<evidence type="ECO:0000256" key="6">
    <source>
        <dbReference type="SAM" id="MobiDB-lite"/>
    </source>
</evidence>
<keyword evidence="4" id="KW-0804">Transcription</keyword>
<dbReference type="PANTHER" id="PTHR31069:SF31">
    <property type="entry name" value="MONODICTYPHENONE CLUSTER TRANSCRIPTION FACTOR-RELATED"/>
    <property type="match status" value="1"/>
</dbReference>
<dbReference type="GO" id="GO:0000981">
    <property type="term" value="F:DNA-binding transcription factor activity, RNA polymerase II-specific"/>
    <property type="evidence" value="ECO:0007669"/>
    <property type="project" value="InterPro"/>
</dbReference>
<dbReference type="SMART" id="SM00066">
    <property type="entry name" value="GAL4"/>
    <property type="match status" value="1"/>
</dbReference>
<evidence type="ECO:0000256" key="3">
    <source>
        <dbReference type="ARBA" id="ARBA00023125"/>
    </source>
</evidence>
<dbReference type="RefSeq" id="XP_033387249.1">
    <property type="nucleotide sequence ID" value="XM_033533587.1"/>
</dbReference>
<dbReference type="InterPro" id="IPR036864">
    <property type="entry name" value="Zn2-C6_fun-type_DNA-bd_sf"/>
</dbReference>
<protein>
    <recommendedName>
        <fullName evidence="7">Zn(2)-C6 fungal-type domain-containing protein</fullName>
    </recommendedName>
</protein>
<dbReference type="GO" id="GO:0003677">
    <property type="term" value="F:DNA binding"/>
    <property type="evidence" value="ECO:0007669"/>
    <property type="project" value="UniProtKB-KW"/>
</dbReference>
<keyword evidence="2" id="KW-0805">Transcription regulation</keyword>
<feature type="domain" description="Zn(2)-C6 fungal-type" evidence="7">
    <location>
        <begin position="12"/>
        <end position="42"/>
    </location>
</feature>
<dbReference type="PANTHER" id="PTHR31069">
    <property type="entry name" value="OLEATE-ACTIVATED TRANSCRIPTION FACTOR 1-RELATED"/>
    <property type="match status" value="1"/>
</dbReference>
<evidence type="ECO:0000313" key="9">
    <source>
        <dbReference type="Proteomes" id="UP000799778"/>
    </source>
</evidence>
<dbReference type="PROSITE" id="PS00463">
    <property type="entry name" value="ZN2_CY6_FUNGAL_1"/>
    <property type="match status" value="1"/>
</dbReference>
<dbReference type="GeneID" id="54290984"/>
<dbReference type="PRINTS" id="PR00755">
    <property type="entry name" value="AFLATOXINBRP"/>
</dbReference>
<gene>
    <name evidence="8" type="ORF">BU24DRAFT_488968</name>
</gene>
<keyword evidence="9" id="KW-1185">Reference proteome</keyword>